<name>A0ACB9KIA5_BAUVA</name>
<reference evidence="1 2" key="1">
    <citation type="journal article" date="2022" name="DNA Res.">
        <title>Chromosomal-level genome assembly of the orchid tree Bauhinia variegata (Leguminosae; Cercidoideae) supports the allotetraploid origin hypothesis of Bauhinia.</title>
        <authorList>
            <person name="Zhong Y."/>
            <person name="Chen Y."/>
            <person name="Zheng D."/>
            <person name="Pang J."/>
            <person name="Liu Y."/>
            <person name="Luo S."/>
            <person name="Meng S."/>
            <person name="Qian L."/>
            <person name="Wei D."/>
            <person name="Dai S."/>
            <person name="Zhou R."/>
        </authorList>
    </citation>
    <scope>NUCLEOTIDE SEQUENCE [LARGE SCALE GENOMIC DNA]</scope>
    <source>
        <strain evidence="1">BV-YZ2020</strain>
    </source>
</reference>
<accession>A0ACB9KIA5</accession>
<protein>
    <submittedName>
        <fullName evidence="1">Uncharacterized protein</fullName>
    </submittedName>
</protein>
<evidence type="ECO:0000313" key="1">
    <source>
        <dbReference type="EMBL" id="KAI4296980.1"/>
    </source>
</evidence>
<keyword evidence="2" id="KW-1185">Reference proteome</keyword>
<evidence type="ECO:0000313" key="2">
    <source>
        <dbReference type="Proteomes" id="UP000828941"/>
    </source>
</evidence>
<gene>
    <name evidence="1" type="ORF">L6164_036893</name>
</gene>
<organism evidence="1 2">
    <name type="scientific">Bauhinia variegata</name>
    <name type="common">Purple orchid tree</name>
    <name type="synonym">Phanera variegata</name>
    <dbReference type="NCBI Taxonomy" id="167791"/>
    <lineage>
        <taxon>Eukaryota</taxon>
        <taxon>Viridiplantae</taxon>
        <taxon>Streptophyta</taxon>
        <taxon>Embryophyta</taxon>
        <taxon>Tracheophyta</taxon>
        <taxon>Spermatophyta</taxon>
        <taxon>Magnoliopsida</taxon>
        <taxon>eudicotyledons</taxon>
        <taxon>Gunneridae</taxon>
        <taxon>Pentapetalae</taxon>
        <taxon>rosids</taxon>
        <taxon>fabids</taxon>
        <taxon>Fabales</taxon>
        <taxon>Fabaceae</taxon>
        <taxon>Cercidoideae</taxon>
        <taxon>Cercideae</taxon>
        <taxon>Bauhiniinae</taxon>
        <taxon>Bauhinia</taxon>
    </lineage>
</organism>
<comment type="caution">
    <text evidence="1">The sequence shown here is derived from an EMBL/GenBank/DDBJ whole genome shotgun (WGS) entry which is preliminary data.</text>
</comment>
<proteinExistence type="predicted"/>
<sequence>MAVEAHHINLFPSQLLANREIIKHGNLLNADLYNAQMDSALPLPTTTAALPESLLAFYQSSFGDAKASMNKADSGLTYHVPAPRKRSRDLITELNALPISQKSKISSQSAFLDQEIVYQIQQQQTEIDRLIAHHTEKIRMELEDQRMRQSRTLLCAIQDAMVKKLKEKDEEIQRVGKMNWVLQERVKSLCVENQIWRELAQTNEATANSLRSNLEQVLAHVTTDDYRQAAAGGAAVADPVADDAQSSCGSNHDEAEDRNDTAATAAVGGGECDSGRMCKNCGVRESVVLVLPCRHLCLCTMCGSTIRSCPVCHSSMNASVHVNFS</sequence>
<dbReference type="Proteomes" id="UP000828941">
    <property type="component" value="Chromosome 14"/>
</dbReference>
<dbReference type="EMBL" id="CM039439">
    <property type="protein sequence ID" value="KAI4296980.1"/>
    <property type="molecule type" value="Genomic_DNA"/>
</dbReference>